<evidence type="ECO:0000256" key="6">
    <source>
        <dbReference type="ARBA" id="ARBA00023196"/>
    </source>
</evidence>
<keyword evidence="5 8" id="KW-0472">Membrane</keyword>
<evidence type="ECO:0000256" key="7">
    <source>
        <dbReference type="ARBA" id="ARBA00023310"/>
    </source>
</evidence>
<dbReference type="InterPro" id="IPR000711">
    <property type="entry name" value="ATPase_OSCP/dsu"/>
</dbReference>
<protein>
    <recommendedName>
        <fullName evidence="8">ATP synthase subunit delta</fullName>
    </recommendedName>
    <alternativeName>
        <fullName evidence="8">ATP synthase F(1) sector subunit delta</fullName>
    </alternativeName>
    <alternativeName>
        <fullName evidence="8">F-type ATPase subunit delta</fullName>
        <shortName evidence="8">F-ATPase subunit delta</shortName>
    </alternativeName>
</protein>
<dbReference type="EMBL" id="CP060436">
    <property type="protein sequence ID" value="QPM92075.1"/>
    <property type="molecule type" value="Genomic_DNA"/>
</dbReference>
<evidence type="ECO:0000256" key="2">
    <source>
        <dbReference type="ARBA" id="ARBA00022448"/>
    </source>
</evidence>
<dbReference type="AlphaFoldDB" id="A0A418SI10"/>
<evidence type="ECO:0000256" key="4">
    <source>
        <dbReference type="ARBA" id="ARBA00023065"/>
    </source>
</evidence>
<dbReference type="GO" id="GO:0045259">
    <property type="term" value="C:proton-transporting ATP synthase complex"/>
    <property type="evidence" value="ECO:0007669"/>
    <property type="project" value="UniProtKB-KW"/>
</dbReference>
<dbReference type="GO" id="GO:0046933">
    <property type="term" value="F:proton-transporting ATP synthase activity, rotational mechanism"/>
    <property type="evidence" value="ECO:0007669"/>
    <property type="project" value="UniProtKB-UniRule"/>
</dbReference>
<dbReference type="SUPFAM" id="SSF47928">
    <property type="entry name" value="N-terminal domain of the delta subunit of the F1F0-ATP synthase"/>
    <property type="match status" value="1"/>
</dbReference>
<dbReference type="GO" id="GO:0005886">
    <property type="term" value="C:plasma membrane"/>
    <property type="evidence" value="ECO:0007669"/>
    <property type="project" value="UniProtKB-SubCell"/>
</dbReference>
<comment type="subcellular location">
    <subcellularLocation>
        <location evidence="8">Cell membrane</location>
        <topology evidence="8">Peripheral membrane protein</topology>
    </subcellularLocation>
    <subcellularLocation>
        <location evidence="1">Membrane</location>
    </subcellularLocation>
</comment>
<dbReference type="RefSeq" id="WP_119838767.1">
    <property type="nucleotide sequence ID" value="NZ_CP060436.1"/>
</dbReference>
<dbReference type="InterPro" id="IPR020781">
    <property type="entry name" value="ATPase_OSCP/d_CS"/>
</dbReference>
<organism evidence="9 10">
    <name type="scientific">Pseudooceanicola algae</name>
    <dbReference type="NCBI Taxonomy" id="1537215"/>
    <lineage>
        <taxon>Bacteria</taxon>
        <taxon>Pseudomonadati</taxon>
        <taxon>Pseudomonadota</taxon>
        <taxon>Alphaproteobacteria</taxon>
        <taxon>Rhodobacterales</taxon>
        <taxon>Paracoccaceae</taxon>
        <taxon>Pseudooceanicola</taxon>
    </lineage>
</organism>
<dbReference type="PRINTS" id="PR00125">
    <property type="entry name" value="ATPASEDELTA"/>
</dbReference>
<dbReference type="Proteomes" id="UP000283786">
    <property type="component" value="Chromosome"/>
</dbReference>
<keyword evidence="6 8" id="KW-0139">CF(1)</keyword>
<dbReference type="OrthoDB" id="9796185at2"/>
<evidence type="ECO:0000313" key="10">
    <source>
        <dbReference type="Proteomes" id="UP000283786"/>
    </source>
</evidence>
<accession>A0A418SI10</accession>
<dbReference type="NCBIfam" id="NF004406">
    <property type="entry name" value="PRK05758.3-2"/>
    <property type="match status" value="1"/>
</dbReference>
<evidence type="ECO:0000256" key="3">
    <source>
        <dbReference type="ARBA" id="ARBA00022781"/>
    </source>
</evidence>
<keyword evidence="7 8" id="KW-0066">ATP synthesis</keyword>
<keyword evidence="10" id="KW-1185">Reference proteome</keyword>
<comment type="function">
    <text evidence="8">F(1)F(0) ATP synthase produces ATP from ADP in the presence of a proton or sodium gradient. F-type ATPases consist of two structural domains, F(1) containing the extramembraneous catalytic core and F(0) containing the membrane proton channel, linked together by a central stalk and a peripheral stalk. During catalysis, ATP synthesis in the catalytic domain of F(1) is coupled via a rotary mechanism of the central stalk subunits to proton translocation.</text>
</comment>
<dbReference type="KEGG" id="palw:PSAL_033380"/>
<reference evidence="9 10" key="1">
    <citation type="submission" date="2020-08" db="EMBL/GenBank/DDBJ databases">
        <title>Genome sequence of Rhodobacteraceae bacterium Lw-13e.</title>
        <authorList>
            <person name="Poehlein A."/>
            <person name="Wolter L."/>
            <person name="Daniel R."/>
            <person name="Brinkhoff T."/>
        </authorList>
    </citation>
    <scope>NUCLEOTIDE SEQUENCE [LARGE SCALE GENOMIC DNA]</scope>
    <source>
        <strain evidence="9 10">Lw-13e</strain>
    </source>
</reference>
<dbReference type="Gene3D" id="1.10.520.20">
    <property type="entry name" value="N-terminal domain of the delta subunit of the F1F0-ATP synthase"/>
    <property type="match status" value="1"/>
</dbReference>
<dbReference type="InterPro" id="IPR026015">
    <property type="entry name" value="ATP_synth_OSCP/delta_N_sf"/>
</dbReference>
<name>A0A418SI10_9RHOB</name>
<gene>
    <name evidence="8 9" type="primary">atpH</name>
    <name evidence="9" type="ORF">PSAL_033380</name>
</gene>
<evidence type="ECO:0000256" key="5">
    <source>
        <dbReference type="ARBA" id="ARBA00023136"/>
    </source>
</evidence>
<evidence type="ECO:0000256" key="8">
    <source>
        <dbReference type="HAMAP-Rule" id="MF_01416"/>
    </source>
</evidence>
<comment type="function">
    <text evidence="8">This protein is part of the stalk that links CF(0) to CF(1). It either transmits conformational changes from CF(0) to CF(1) or is implicated in proton conduction.</text>
</comment>
<dbReference type="PANTHER" id="PTHR11910">
    <property type="entry name" value="ATP SYNTHASE DELTA CHAIN"/>
    <property type="match status" value="1"/>
</dbReference>
<dbReference type="HAMAP" id="MF_01416">
    <property type="entry name" value="ATP_synth_delta_bact"/>
    <property type="match status" value="1"/>
</dbReference>
<comment type="similarity">
    <text evidence="8">Belongs to the ATPase delta chain family.</text>
</comment>
<keyword evidence="8" id="KW-1003">Cell membrane</keyword>
<keyword evidence="2 8" id="KW-0813">Transport</keyword>
<dbReference type="PROSITE" id="PS00389">
    <property type="entry name" value="ATPASE_DELTA"/>
    <property type="match status" value="1"/>
</dbReference>
<dbReference type="Pfam" id="PF00213">
    <property type="entry name" value="OSCP"/>
    <property type="match status" value="1"/>
</dbReference>
<keyword evidence="3 8" id="KW-0375">Hydrogen ion transport</keyword>
<dbReference type="NCBIfam" id="NF004402">
    <property type="entry name" value="PRK05758.2-2"/>
    <property type="match status" value="1"/>
</dbReference>
<evidence type="ECO:0000313" key="9">
    <source>
        <dbReference type="EMBL" id="QPM92075.1"/>
    </source>
</evidence>
<sequence length="186" mass="19518">MSEPASISYGIASRYASAVFEISKENGELTDLETSVNDLAAALEASEDLREVIASPLISRSEQGKAITAVAAKLGLTGALSSTLGLMAEKRRLFALPQLVTRLNELLADHKGEVTAEVTSATPLSAEQSEKLSAMLAETIGSTVKLNTAVDESLIGGLVVKVGSRMVDTSIRSKLNALQNVMKEVG</sequence>
<evidence type="ECO:0000256" key="1">
    <source>
        <dbReference type="ARBA" id="ARBA00004370"/>
    </source>
</evidence>
<proteinExistence type="inferred from homology"/>
<dbReference type="NCBIfam" id="TIGR01145">
    <property type="entry name" value="ATP_synt_delta"/>
    <property type="match status" value="1"/>
</dbReference>
<keyword evidence="4 8" id="KW-0406">Ion transport</keyword>